<dbReference type="SMART" id="SM00448">
    <property type="entry name" value="REC"/>
    <property type="match status" value="1"/>
</dbReference>
<reference evidence="6 7" key="1">
    <citation type="submission" date="2020-12" db="EMBL/GenBank/DDBJ databases">
        <title>Novel Thalassolituus-related marine hydrocarbonoclastic bacteria mediated algae-derived hydrocarbons mineralization in twilight zone of the northern South China Sea.</title>
        <authorList>
            <person name="Dong C."/>
        </authorList>
    </citation>
    <scope>NUCLEOTIDE SEQUENCE [LARGE SCALE GENOMIC DNA]</scope>
    <source>
        <strain evidence="6 7">IMCC1826</strain>
    </source>
</reference>
<dbReference type="PROSITE" id="PS50043">
    <property type="entry name" value="HTH_LUXR_2"/>
    <property type="match status" value="1"/>
</dbReference>
<evidence type="ECO:0000256" key="2">
    <source>
        <dbReference type="ARBA" id="ARBA00023125"/>
    </source>
</evidence>
<dbReference type="SUPFAM" id="SSF52172">
    <property type="entry name" value="CheY-like"/>
    <property type="match status" value="1"/>
</dbReference>
<evidence type="ECO:0000259" key="4">
    <source>
        <dbReference type="PROSITE" id="PS50043"/>
    </source>
</evidence>
<evidence type="ECO:0000313" key="7">
    <source>
        <dbReference type="Proteomes" id="UP000714380"/>
    </source>
</evidence>
<keyword evidence="1 3" id="KW-0597">Phosphoprotein</keyword>
<dbReference type="InterPro" id="IPR039420">
    <property type="entry name" value="WalR-like"/>
</dbReference>
<feature type="modified residue" description="4-aspartylphosphate" evidence="3">
    <location>
        <position position="53"/>
    </location>
</feature>
<dbReference type="InterPro" id="IPR001789">
    <property type="entry name" value="Sig_transdc_resp-reg_receiver"/>
</dbReference>
<dbReference type="EMBL" id="JAEDAH010000005">
    <property type="protein sequence ID" value="MCA6062186.1"/>
    <property type="molecule type" value="Genomic_DNA"/>
</dbReference>
<sequence>MLIYLIDDHQMFAEAMKTVVSGLIQGCTVKAYTAAENALKSIQQETPQLIILDLEMAGVNGLMLLDILSQNGKNIPVLVCSGNLTDANKQRVMSAGARGFLSKAEGTDEIKQAITAVMAGQSYPAGAEHYIDQQQQALLSNRQRVILTLMQSGMGNAAIADTLCLSTNTIKTHIRLMYNTLDVTSRIECLNKAREMGLLDTQ</sequence>
<name>A0ABS7ZKE5_9GAMM</name>
<dbReference type="Pfam" id="PF00072">
    <property type="entry name" value="Response_reg"/>
    <property type="match status" value="1"/>
</dbReference>
<evidence type="ECO:0000313" key="6">
    <source>
        <dbReference type="EMBL" id="MCA6062186.1"/>
    </source>
</evidence>
<dbReference type="CDD" id="cd17535">
    <property type="entry name" value="REC_NarL-like"/>
    <property type="match status" value="1"/>
</dbReference>
<dbReference type="PRINTS" id="PR00038">
    <property type="entry name" value="HTHLUXR"/>
</dbReference>
<organism evidence="6 7">
    <name type="scientific">Thalassolituus marinus</name>
    <dbReference type="NCBI Taxonomy" id="671053"/>
    <lineage>
        <taxon>Bacteria</taxon>
        <taxon>Pseudomonadati</taxon>
        <taxon>Pseudomonadota</taxon>
        <taxon>Gammaproteobacteria</taxon>
        <taxon>Oceanospirillales</taxon>
        <taxon>Oceanospirillaceae</taxon>
        <taxon>Thalassolituus</taxon>
    </lineage>
</organism>
<dbReference type="SUPFAM" id="SSF46894">
    <property type="entry name" value="C-terminal effector domain of the bipartite response regulators"/>
    <property type="match status" value="1"/>
</dbReference>
<keyword evidence="7" id="KW-1185">Reference proteome</keyword>
<dbReference type="Proteomes" id="UP000714380">
    <property type="component" value="Unassembled WGS sequence"/>
</dbReference>
<dbReference type="InterPro" id="IPR036388">
    <property type="entry name" value="WH-like_DNA-bd_sf"/>
</dbReference>
<dbReference type="PROSITE" id="PS50110">
    <property type="entry name" value="RESPONSE_REGULATORY"/>
    <property type="match status" value="1"/>
</dbReference>
<dbReference type="Pfam" id="PF00196">
    <property type="entry name" value="GerE"/>
    <property type="match status" value="1"/>
</dbReference>
<dbReference type="PANTHER" id="PTHR43214">
    <property type="entry name" value="TWO-COMPONENT RESPONSE REGULATOR"/>
    <property type="match status" value="1"/>
</dbReference>
<accession>A0ABS7ZKE5</accession>
<evidence type="ECO:0000259" key="5">
    <source>
        <dbReference type="PROSITE" id="PS50110"/>
    </source>
</evidence>
<feature type="domain" description="HTH luxR-type" evidence="4">
    <location>
        <begin position="132"/>
        <end position="197"/>
    </location>
</feature>
<dbReference type="Gene3D" id="3.40.50.2300">
    <property type="match status" value="1"/>
</dbReference>
<keyword evidence="2" id="KW-0238">DNA-binding</keyword>
<comment type="caution">
    <text evidence="6">The sequence shown here is derived from an EMBL/GenBank/DDBJ whole genome shotgun (WGS) entry which is preliminary data.</text>
</comment>
<evidence type="ECO:0000256" key="3">
    <source>
        <dbReference type="PROSITE-ProRule" id="PRU00169"/>
    </source>
</evidence>
<protein>
    <submittedName>
        <fullName evidence="6">Response regulator transcription factor</fullName>
    </submittedName>
</protein>
<dbReference type="Gene3D" id="1.10.10.10">
    <property type="entry name" value="Winged helix-like DNA-binding domain superfamily/Winged helix DNA-binding domain"/>
    <property type="match status" value="1"/>
</dbReference>
<dbReference type="InterPro" id="IPR011006">
    <property type="entry name" value="CheY-like_superfamily"/>
</dbReference>
<dbReference type="SMART" id="SM00421">
    <property type="entry name" value="HTH_LUXR"/>
    <property type="match status" value="1"/>
</dbReference>
<feature type="domain" description="Response regulatory" evidence="5">
    <location>
        <begin position="2"/>
        <end position="118"/>
    </location>
</feature>
<gene>
    <name evidence="6" type="ORF">I9W95_01055</name>
</gene>
<dbReference type="RefSeq" id="WP_225670881.1">
    <property type="nucleotide sequence ID" value="NZ_JAEDAH010000005.1"/>
</dbReference>
<evidence type="ECO:0000256" key="1">
    <source>
        <dbReference type="ARBA" id="ARBA00022553"/>
    </source>
</evidence>
<dbReference type="CDD" id="cd06170">
    <property type="entry name" value="LuxR_C_like"/>
    <property type="match status" value="1"/>
</dbReference>
<proteinExistence type="predicted"/>
<dbReference type="InterPro" id="IPR016032">
    <property type="entry name" value="Sig_transdc_resp-reg_C-effctor"/>
</dbReference>
<dbReference type="InterPro" id="IPR058245">
    <property type="entry name" value="NreC/VraR/RcsB-like_REC"/>
</dbReference>
<dbReference type="InterPro" id="IPR000792">
    <property type="entry name" value="Tscrpt_reg_LuxR_C"/>
</dbReference>